<proteinExistence type="inferred from homology"/>
<dbReference type="InterPro" id="IPR014729">
    <property type="entry name" value="Rossmann-like_a/b/a_fold"/>
</dbReference>
<evidence type="ECO:0000256" key="1">
    <source>
        <dbReference type="ARBA" id="ARBA00008791"/>
    </source>
</evidence>
<comment type="similarity">
    <text evidence="1">Belongs to the universal stress protein A family.</text>
</comment>
<gene>
    <name evidence="3" type="ORF">GGD41_007159</name>
</gene>
<name>A0A7Y9WFL6_9BURK</name>
<dbReference type="SUPFAM" id="SSF52402">
    <property type="entry name" value="Adenine nucleotide alpha hydrolases-like"/>
    <property type="match status" value="1"/>
</dbReference>
<sequence length="272" mass="28682">MDEAPRLENLPIIIGQGGFATNGCPRGVRAAQGDASRASSGRVVSAARLNGKAPCGRSRFLVLTQINGFRRVERIIGSLPPSRPCAAHILGGPFAITHKASYAGDGTMYHKILLAVDGSDASIQALHQALDVATLAQASLHAVYVVQPWQLSPYAGYYDPEALRKVLREDARTALDIARAAMSARGVKGTTEIVEAETAADDIASCLQRCAQRHGAELVAMGTHGRHGVKRAMLGSVAEQFLRISTCPVLLVRSREDAGAAGAEADEPARPA</sequence>
<accession>A0A7Y9WFL6</accession>
<dbReference type="InterPro" id="IPR006015">
    <property type="entry name" value="Universal_stress_UspA"/>
</dbReference>
<feature type="domain" description="UspA" evidence="2">
    <location>
        <begin position="108"/>
        <end position="253"/>
    </location>
</feature>
<evidence type="ECO:0000259" key="2">
    <source>
        <dbReference type="Pfam" id="PF00582"/>
    </source>
</evidence>
<reference evidence="3 4" key="1">
    <citation type="submission" date="2020-07" db="EMBL/GenBank/DDBJ databases">
        <title>Exploring microbial biodiversity for novel pathways involved in the catabolism of aromatic compounds derived from lignin.</title>
        <authorList>
            <person name="Elkins J."/>
        </authorList>
    </citation>
    <scope>NUCLEOTIDE SEQUENCE [LARGE SCALE GENOMIC DNA]</scope>
    <source>
        <strain evidence="3 4">H2C3B</strain>
    </source>
</reference>
<dbReference type="Proteomes" id="UP000572540">
    <property type="component" value="Unassembled WGS sequence"/>
</dbReference>
<dbReference type="InterPro" id="IPR006016">
    <property type="entry name" value="UspA"/>
</dbReference>
<comment type="caution">
    <text evidence="3">The sequence shown here is derived from an EMBL/GenBank/DDBJ whole genome shotgun (WGS) entry which is preliminary data.</text>
</comment>
<organism evidence="3 4">
    <name type="scientific">Paraburkholderia bryophila</name>
    <dbReference type="NCBI Taxonomy" id="420952"/>
    <lineage>
        <taxon>Bacteria</taxon>
        <taxon>Pseudomonadati</taxon>
        <taxon>Pseudomonadota</taxon>
        <taxon>Betaproteobacteria</taxon>
        <taxon>Burkholderiales</taxon>
        <taxon>Burkholderiaceae</taxon>
        <taxon>Paraburkholderia</taxon>
    </lineage>
</organism>
<dbReference type="CDD" id="cd00293">
    <property type="entry name" value="USP-like"/>
    <property type="match status" value="1"/>
</dbReference>
<dbReference type="EMBL" id="JACCAU010000001">
    <property type="protein sequence ID" value="NYH19931.1"/>
    <property type="molecule type" value="Genomic_DNA"/>
</dbReference>
<evidence type="ECO:0000313" key="3">
    <source>
        <dbReference type="EMBL" id="NYH19931.1"/>
    </source>
</evidence>
<dbReference type="AlphaFoldDB" id="A0A7Y9WFL6"/>
<dbReference type="PANTHER" id="PTHR46268:SF6">
    <property type="entry name" value="UNIVERSAL STRESS PROTEIN UP12"/>
    <property type="match status" value="1"/>
</dbReference>
<dbReference type="PRINTS" id="PR01438">
    <property type="entry name" value="UNVRSLSTRESS"/>
</dbReference>
<dbReference type="Gene3D" id="3.40.50.620">
    <property type="entry name" value="HUPs"/>
    <property type="match status" value="1"/>
</dbReference>
<dbReference type="PANTHER" id="PTHR46268">
    <property type="entry name" value="STRESS RESPONSE PROTEIN NHAX"/>
    <property type="match status" value="1"/>
</dbReference>
<evidence type="ECO:0000313" key="4">
    <source>
        <dbReference type="Proteomes" id="UP000572540"/>
    </source>
</evidence>
<protein>
    <submittedName>
        <fullName evidence="3">Nucleotide-binding universal stress UspA family protein</fullName>
    </submittedName>
</protein>
<dbReference type="Pfam" id="PF00582">
    <property type="entry name" value="Usp"/>
    <property type="match status" value="1"/>
</dbReference>